<gene>
    <name evidence="5" type="ORF">CLODIP_2_CD12489</name>
</gene>
<dbReference type="PANTHER" id="PTHR11927:SF9">
    <property type="entry name" value="L-FUCOSYLTRANSFERASE"/>
    <property type="match status" value="1"/>
</dbReference>
<dbReference type="CDD" id="cd11301">
    <property type="entry name" value="Fut1_Fut2_like"/>
    <property type="match status" value="2"/>
</dbReference>
<keyword evidence="3" id="KW-0325">Glycoprotein</keyword>
<comment type="caution">
    <text evidence="5">The sequence shown here is derived from an EMBL/GenBank/DDBJ whole genome shotgun (WGS) entry which is preliminary data.</text>
</comment>
<organism evidence="5 6">
    <name type="scientific">Cloeon dipterum</name>
    <dbReference type="NCBI Taxonomy" id="197152"/>
    <lineage>
        <taxon>Eukaryota</taxon>
        <taxon>Metazoa</taxon>
        <taxon>Ecdysozoa</taxon>
        <taxon>Arthropoda</taxon>
        <taxon>Hexapoda</taxon>
        <taxon>Insecta</taxon>
        <taxon>Pterygota</taxon>
        <taxon>Palaeoptera</taxon>
        <taxon>Ephemeroptera</taxon>
        <taxon>Pisciforma</taxon>
        <taxon>Baetidae</taxon>
        <taxon>Cloeon</taxon>
    </lineage>
</organism>
<feature type="compositionally biased region" description="Polar residues" evidence="4">
    <location>
        <begin position="1"/>
        <end position="12"/>
    </location>
</feature>
<accession>A0A8S1C1W2</accession>
<evidence type="ECO:0000313" key="6">
    <source>
        <dbReference type="Proteomes" id="UP000494165"/>
    </source>
</evidence>
<evidence type="ECO:0000256" key="2">
    <source>
        <dbReference type="ARBA" id="ARBA00022679"/>
    </source>
</evidence>
<dbReference type="InterPro" id="IPR002516">
    <property type="entry name" value="Glyco_trans_11"/>
</dbReference>
<dbReference type="Proteomes" id="UP000494165">
    <property type="component" value="Unassembled WGS sequence"/>
</dbReference>
<keyword evidence="3" id="KW-0333">Golgi apparatus</keyword>
<comment type="pathway">
    <text evidence="3">Protein modification; protein glycosylation.</text>
</comment>
<keyword evidence="3" id="KW-0735">Signal-anchor</keyword>
<dbReference type="OrthoDB" id="3226at2759"/>
<dbReference type="AlphaFoldDB" id="A0A8S1C1W2"/>
<dbReference type="PANTHER" id="PTHR11927">
    <property type="entry name" value="GALACTOSIDE 2-L-FUCOSYLTRANSFERASE"/>
    <property type="match status" value="1"/>
</dbReference>
<dbReference type="GO" id="GO:0008107">
    <property type="term" value="F:galactoside 2-alpha-L-fucosyltransferase activity"/>
    <property type="evidence" value="ECO:0007669"/>
    <property type="project" value="InterPro"/>
</dbReference>
<keyword evidence="3" id="KW-0812">Transmembrane</keyword>
<evidence type="ECO:0000313" key="5">
    <source>
        <dbReference type="EMBL" id="CAB3364868.1"/>
    </source>
</evidence>
<dbReference type="EC" id="2.4.1.-" evidence="3"/>
<comment type="subcellular location">
    <subcellularLocation>
        <location evidence="3">Golgi apparatus</location>
        <location evidence="3">Golgi stack membrane</location>
        <topology evidence="3">Single-pass type II membrane protein</topology>
    </subcellularLocation>
</comment>
<dbReference type="GO" id="GO:0005975">
    <property type="term" value="P:carbohydrate metabolic process"/>
    <property type="evidence" value="ECO:0007669"/>
    <property type="project" value="InterPro"/>
</dbReference>
<name>A0A8S1C1W2_9INSE</name>
<dbReference type="Pfam" id="PF01531">
    <property type="entry name" value="Glyco_transf_11"/>
    <property type="match status" value="2"/>
</dbReference>
<evidence type="ECO:0000256" key="1">
    <source>
        <dbReference type="ARBA" id="ARBA00022676"/>
    </source>
</evidence>
<comment type="similarity">
    <text evidence="3">Belongs to the glycosyltransferase 11 family.</text>
</comment>
<keyword evidence="1 3" id="KW-0328">Glycosyltransferase</keyword>
<dbReference type="GO" id="GO:0032580">
    <property type="term" value="C:Golgi cisterna membrane"/>
    <property type="evidence" value="ECO:0007669"/>
    <property type="project" value="UniProtKB-SubCell"/>
</dbReference>
<evidence type="ECO:0000256" key="3">
    <source>
        <dbReference type="RuleBase" id="RU363129"/>
    </source>
</evidence>
<protein>
    <recommendedName>
        <fullName evidence="3">L-Fucosyltransferase</fullName>
        <ecNumber evidence="3">2.4.1.-</ecNumber>
    </recommendedName>
</protein>
<dbReference type="EMBL" id="CADEPI010000018">
    <property type="protein sequence ID" value="CAB3364868.1"/>
    <property type="molecule type" value="Genomic_DNA"/>
</dbReference>
<evidence type="ECO:0000256" key="4">
    <source>
        <dbReference type="SAM" id="MobiDB-lite"/>
    </source>
</evidence>
<sequence>MESTTPKENQLGSTSIATRSTTKATSKSPSTVKTTRPFNIRENNRWWTCPEPGKGRDSIIMSALVEGRLGNVVWSYLSVVITAQLYGLRPVLHNTTIGFLVRNAFDVDYIRMPTIEWLDQKCNMSGWLDKAVRNENMSKTFHSRDDLYQALEKPPKHGLEMYRYVFFVTTTELLIPHFYELKKELILKKNNTVTAQKHLHDVKNSYIQHLKKIGLSRTDFEFVGVHVRRTDYLHHMDAVFHFGKVATPKFFHTAMDWLIKELNTPLLFVVVSDDRDWTKANIVANRTDVYLRGDGDISNPGIDLAILAACNHTIFAYGTFGLTGAFLASRPGGYTIIFDPENGTVTKEMEFASNLPGWRIMTEDGKIFKNNSTTLQICIDEYSEEIASFLKTSQISSHTELFSTSGNFASTEAISAEVTNESQTTVSLEQIPDASTKQREDSINTETYLLQNSATTLTTLEKTDSNPWKTCPEPGQGPQSTFLSALVDGRLGNVVWSYLSVAMAAKIYNLRPVLTASTVEFLHQSVFEQSSLKIPTIEWLDKKCNMDGWLMNLYLNKNTTVLQSKSMLFEEMENLPTDGFKMIKYSYFVTNSEQLIPFWRELKNELVLKENLKIAAQIELRRFSKLYKVINRNYSMEYVGVHVRRTDYVHHMNVVHPGSKVASPNFFHNAMNWLLMERKKPLLFVVVSDDRNWTKTNIVDKRFDTFLAGDGNESDPGLDLAFLAACNHTIFAYGTFGLTGAMLNSWHGAINIIFDPQNRTVTKEMEVASNMPGWRIMDDDGNINYRDTRFNSEFYLHPRIPE</sequence>
<proteinExistence type="inferred from homology"/>
<reference evidence="5 6" key="1">
    <citation type="submission" date="2020-04" db="EMBL/GenBank/DDBJ databases">
        <authorList>
            <person name="Alioto T."/>
            <person name="Alioto T."/>
            <person name="Gomez Garrido J."/>
        </authorList>
    </citation>
    <scope>NUCLEOTIDE SEQUENCE [LARGE SCALE GENOMIC DNA]</scope>
</reference>
<keyword evidence="6" id="KW-1185">Reference proteome</keyword>
<keyword evidence="2 3" id="KW-0808">Transferase</keyword>
<feature type="compositionally biased region" description="Low complexity" evidence="4">
    <location>
        <begin position="13"/>
        <end position="35"/>
    </location>
</feature>
<feature type="region of interest" description="Disordered" evidence="4">
    <location>
        <begin position="1"/>
        <end position="35"/>
    </location>
</feature>